<protein>
    <submittedName>
        <fullName evidence="2">Reactive intermediate/imine deaminase</fullName>
    </submittedName>
</protein>
<evidence type="ECO:0000256" key="1">
    <source>
        <dbReference type="ARBA" id="ARBA00010552"/>
    </source>
</evidence>
<dbReference type="InterPro" id="IPR019897">
    <property type="entry name" value="RidA_CS"/>
</dbReference>
<dbReference type="FunFam" id="3.30.1330.40:FF:000001">
    <property type="entry name" value="L-PSP family endoribonuclease"/>
    <property type="match status" value="1"/>
</dbReference>
<dbReference type="PROSITE" id="PS01094">
    <property type="entry name" value="UPF0076"/>
    <property type="match status" value="1"/>
</dbReference>
<reference evidence="2 3" key="1">
    <citation type="submission" date="2020-02" db="EMBL/GenBank/DDBJ databases">
        <title>Complete genome sequence of the novel Campylobacter species Candidatus Campylobacter infans.</title>
        <authorList>
            <person name="Duim B."/>
            <person name="Zomer A."/>
            <person name="van der Graaf L."/>
            <person name="Wagenaar J."/>
        </authorList>
    </citation>
    <scope>NUCLEOTIDE SEQUENCE [LARGE SCALE GENOMIC DNA]</scope>
    <source>
        <strain evidence="2 3">19S00001</strain>
    </source>
</reference>
<evidence type="ECO:0000313" key="3">
    <source>
        <dbReference type="Proteomes" id="UP000509414"/>
    </source>
</evidence>
<gene>
    <name evidence="2" type="ORF">CINF_1623</name>
</gene>
<dbReference type="GO" id="GO:0005829">
    <property type="term" value="C:cytosol"/>
    <property type="evidence" value="ECO:0007669"/>
    <property type="project" value="TreeGrafter"/>
</dbReference>
<dbReference type="AlphaFoldDB" id="A0A7H9CIZ6"/>
<dbReference type="RefSeq" id="WP_179975180.1">
    <property type="nucleotide sequence ID" value="NZ_CP049075.1"/>
</dbReference>
<comment type="similarity">
    <text evidence="1">Belongs to the RutC family.</text>
</comment>
<dbReference type="GO" id="GO:0019239">
    <property type="term" value="F:deaminase activity"/>
    <property type="evidence" value="ECO:0007669"/>
    <property type="project" value="TreeGrafter"/>
</dbReference>
<dbReference type="EMBL" id="CP049075">
    <property type="protein sequence ID" value="QLI06096.1"/>
    <property type="molecule type" value="Genomic_DNA"/>
</dbReference>
<dbReference type="Pfam" id="PF01042">
    <property type="entry name" value="Ribonuc_L-PSP"/>
    <property type="match status" value="1"/>
</dbReference>
<dbReference type="PANTHER" id="PTHR11803">
    <property type="entry name" value="2-IMINOBUTANOATE/2-IMINOPROPANOATE DEAMINASE RIDA"/>
    <property type="match status" value="1"/>
</dbReference>
<dbReference type="SUPFAM" id="SSF55298">
    <property type="entry name" value="YjgF-like"/>
    <property type="match status" value="1"/>
</dbReference>
<dbReference type="PANTHER" id="PTHR11803:SF39">
    <property type="entry name" value="2-IMINOBUTANOATE_2-IMINOPROPANOATE DEAMINASE"/>
    <property type="match status" value="1"/>
</dbReference>
<dbReference type="NCBIfam" id="TIGR00004">
    <property type="entry name" value="Rid family detoxifying hydrolase"/>
    <property type="match status" value="1"/>
</dbReference>
<dbReference type="Gene3D" id="3.30.1330.40">
    <property type="entry name" value="RutC-like"/>
    <property type="match status" value="1"/>
</dbReference>
<proteinExistence type="inferred from homology"/>
<dbReference type="CDD" id="cd00448">
    <property type="entry name" value="YjgF_YER057c_UK114_family"/>
    <property type="match status" value="1"/>
</dbReference>
<dbReference type="InterPro" id="IPR006056">
    <property type="entry name" value="RidA"/>
</dbReference>
<dbReference type="KEGG" id="cinf:CINF_1623"/>
<dbReference type="InterPro" id="IPR006175">
    <property type="entry name" value="YjgF/YER057c/UK114"/>
</dbReference>
<accession>A0A7H9CIZ6</accession>
<keyword evidence="3" id="KW-1185">Reference proteome</keyword>
<sequence length="120" mass="12893">MNHPQAIGPYSIWRKAGKLVFFSGQIPLDPNTGELISGDIKAQATQALKNVGGALNAAGLSYENVIKSTIFLTDINDFGAVNEIYASFFTEPYPARSAVGIKALPKGAKIEIEVIARKKK</sequence>
<evidence type="ECO:0000313" key="2">
    <source>
        <dbReference type="EMBL" id="QLI06096.1"/>
    </source>
</evidence>
<dbReference type="InterPro" id="IPR035959">
    <property type="entry name" value="RutC-like_sf"/>
</dbReference>
<organism evidence="2 3">
    <name type="scientific">Candidatus Campylobacter infans</name>
    <dbReference type="NCBI Taxonomy" id="2561898"/>
    <lineage>
        <taxon>Bacteria</taxon>
        <taxon>Pseudomonadati</taxon>
        <taxon>Campylobacterota</taxon>
        <taxon>Epsilonproteobacteria</taxon>
        <taxon>Campylobacterales</taxon>
        <taxon>Campylobacteraceae</taxon>
        <taxon>Campylobacter</taxon>
    </lineage>
</organism>
<name>A0A7H9CIZ6_9BACT</name>
<dbReference type="Proteomes" id="UP000509414">
    <property type="component" value="Chromosome"/>
</dbReference>